<proteinExistence type="predicted"/>
<dbReference type="HOGENOM" id="CLU_2153829_0_0_6"/>
<keyword evidence="3" id="KW-1185">Reference proteome</keyword>
<dbReference type="PROSITE" id="PS51644">
    <property type="entry name" value="HTH_OST"/>
    <property type="match status" value="1"/>
</dbReference>
<dbReference type="InterPro" id="IPR041966">
    <property type="entry name" value="LOTUS-like"/>
</dbReference>
<dbReference type="KEGG" id="cja:CJA_3180"/>
<dbReference type="InterPro" id="IPR025605">
    <property type="entry name" value="OST-HTH/LOTUS_dom"/>
</dbReference>
<dbReference type="Pfam" id="PF12872">
    <property type="entry name" value="OST-HTH"/>
    <property type="match status" value="1"/>
</dbReference>
<dbReference type="Proteomes" id="UP000001036">
    <property type="component" value="Chromosome"/>
</dbReference>
<organism evidence="2 3">
    <name type="scientific">Cellvibrio japonicus (strain Ueda107)</name>
    <name type="common">Pseudomonas fluorescens subsp. cellulosa</name>
    <dbReference type="NCBI Taxonomy" id="498211"/>
    <lineage>
        <taxon>Bacteria</taxon>
        <taxon>Pseudomonadati</taxon>
        <taxon>Pseudomonadota</taxon>
        <taxon>Gammaproteobacteria</taxon>
        <taxon>Cellvibrionales</taxon>
        <taxon>Cellvibrionaceae</taxon>
        <taxon>Cellvibrio</taxon>
    </lineage>
</organism>
<evidence type="ECO:0000313" key="2">
    <source>
        <dbReference type="EMBL" id="ACE85883.1"/>
    </source>
</evidence>
<name>B3PDX7_CELJU</name>
<accession>B3PDX7</accession>
<protein>
    <recommendedName>
        <fullName evidence="1">HTH OST-type domain-containing protein</fullName>
    </recommendedName>
</protein>
<dbReference type="EMBL" id="CP000934">
    <property type="protein sequence ID" value="ACE85883.1"/>
    <property type="molecule type" value="Genomic_DNA"/>
</dbReference>
<reference evidence="2 3" key="1">
    <citation type="journal article" date="2008" name="J. Bacteriol.">
        <title>Insights into plant cell wall degradation from the genome sequence of the soil bacterium Cellvibrio japonicus.</title>
        <authorList>
            <person name="Deboy R.T."/>
            <person name="Mongodin E.F."/>
            <person name="Fouts D.E."/>
            <person name="Tailford L.E."/>
            <person name="Khouri H."/>
            <person name="Emerson J.B."/>
            <person name="Mohamoud Y."/>
            <person name="Watkins K."/>
            <person name="Henrissat B."/>
            <person name="Gilbert H.J."/>
            <person name="Nelson K.E."/>
        </authorList>
    </citation>
    <scope>NUCLEOTIDE SEQUENCE [LARGE SCALE GENOMIC DNA]</scope>
    <source>
        <strain evidence="2 3">Ueda107</strain>
    </source>
</reference>
<dbReference type="CDD" id="cd10146">
    <property type="entry name" value="LabA_like_C"/>
    <property type="match status" value="1"/>
</dbReference>
<gene>
    <name evidence="2" type="ordered locus">CJA_3180</name>
</gene>
<evidence type="ECO:0000313" key="3">
    <source>
        <dbReference type="Proteomes" id="UP000001036"/>
    </source>
</evidence>
<dbReference type="PANTHER" id="PTHR35811">
    <property type="entry name" value="SLR1870 PROTEIN"/>
    <property type="match status" value="1"/>
</dbReference>
<dbReference type="RefSeq" id="WP_012488757.1">
    <property type="nucleotide sequence ID" value="NC_010995.1"/>
</dbReference>
<feature type="domain" description="HTH OST-type" evidence="1">
    <location>
        <begin position="20"/>
        <end position="93"/>
    </location>
</feature>
<dbReference type="eggNOG" id="COG1432">
    <property type="taxonomic scope" value="Bacteria"/>
</dbReference>
<dbReference type="AlphaFoldDB" id="B3PDX7"/>
<dbReference type="STRING" id="498211.CJA_3180"/>
<dbReference type="PANTHER" id="PTHR35811:SF1">
    <property type="entry name" value="HTH OST-TYPE DOMAIN-CONTAINING PROTEIN"/>
    <property type="match status" value="1"/>
</dbReference>
<sequence>MDDEPETELPVQKQSRSIKSDTKLINLLRQAIEAVEDEEGWAMLGPIGTHISNHASFDQRNYGFKKLSDLFMAIDLFELKKTNGTVLWVRDKKRTKQLKKSILPTTTMSAN</sequence>
<evidence type="ECO:0000259" key="1">
    <source>
        <dbReference type="PROSITE" id="PS51644"/>
    </source>
</evidence>
<dbReference type="Gene3D" id="3.30.420.610">
    <property type="entry name" value="LOTUS domain-like"/>
    <property type="match status" value="1"/>
</dbReference>